<dbReference type="KEGG" id="lenr:94168166"/>
<comment type="caution">
    <text evidence="2">The sequence shown here is derived from an EMBL/GenBank/DDBJ whole genome shotgun (WGS) entry which is preliminary data.</text>
</comment>
<protein>
    <submittedName>
        <fullName evidence="2">Uncharacterized protein</fullName>
    </submittedName>
</protein>
<proteinExistence type="predicted"/>
<evidence type="ECO:0000256" key="1">
    <source>
        <dbReference type="SAM" id="MobiDB-lite"/>
    </source>
</evidence>
<evidence type="ECO:0000313" key="2">
    <source>
        <dbReference type="EMBL" id="KAG5467237.1"/>
    </source>
</evidence>
<dbReference type="EMBL" id="JAFHKP010000035">
    <property type="protein sequence ID" value="KAG5467237.1"/>
    <property type="molecule type" value="Genomic_DNA"/>
</dbReference>
<organism evidence="2 3">
    <name type="scientific">Leishmania enriettii</name>
    <dbReference type="NCBI Taxonomy" id="5663"/>
    <lineage>
        <taxon>Eukaryota</taxon>
        <taxon>Discoba</taxon>
        <taxon>Euglenozoa</taxon>
        <taxon>Kinetoplastea</taxon>
        <taxon>Metakinetoplastina</taxon>
        <taxon>Trypanosomatida</taxon>
        <taxon>Trypanosomatidae</taxon>
        <taxon>Leishmaniinae</taxon>
        <taxon>Leishmania</taxon>
    </lineage>
</organism>
<sequence>MSGSVHCDDAGGKLPEEEEEEELGLPSLSTRATSTEACNRSGSAVHRDKNALSRKLSDSAMRSVRVEETDDEFALDISFVASKVSSSHNGIGAFAPTGLTTTPDVAIGLHKRRVPATTAAGQTTVSGQEQEERQLSIAGKWEKAESASLSKYQGSDLLDDSDRREDEAEFRAWKMRDAFRRQQLLL</sequence>
<accession>A0A836GGL9</accession>
<dbReference type="GeneID" id="94168166"/>
<feature type="compositionally biased region" description="Basic and acidic residues" evidence="1">
    <location>
        <begin position="45"/>
        <end position="57"/>
    </location>
</feature>
<feature type="compositionally biased region" description="Basic and acidic residues" evidence="1">
    <location>
        <begin position="1"/>
        <end position="15"/>
    </location>
</feature>
<name>A0A836GGL9_LEIEN</name>
<feature type="compositionally biased region" description="Polar residues" evidence="1">
    <location>
        <begin position="27"/>
        <end position="42"/>
    </location>
</feature>
<keyword evidence="3" id="KW-1185">Reference proteome</keyword>
<gene>
    <name evidence="2" type="ORF">CUR178_00878</name>
</gene>
<reference evidence="2 3" key="1">
    <citation type="submission" date="2021-02" db="EMBL/GenBank/DDBJ databases">
        <title>Leishmania (Mundinia) enrietti genome sequencing and assembly.</title>
        <authorList>
            <person name="Almutairi H."/>
            <person name="Gatherer D."/>
        </authorList>
    </citation>
    <scope>NUCLEOTIDE SEQUENCE [LARGE SCALE GENOMIC DNA]</scope>
    <source>
        <strain evidence="2">CUR178</strain>
    </source>
</reference>
<feature type="region of interest" description="Disordered" evidence="1">
    <location>
        <begin position="1"/>
        <end position="63"/>
    </location>
</feature>
<dbReference type="AlphaFoldDB" id="A0A836GGL9"/>
<evidence type="ECO:0000313" key="3">
    <source>
        <dbReference type="Proteomes" id="UP000674179"/>
    </source>
</evidence>
<dbReference type="Proteomes" id="UP000674179">
    <property type="component" value="Chromosome 35"/>
</dbReference>
<dbReference type="RefSeq" id="XP_067688759.1">
    <property type="nucleotide sequence ID" value="XM_067832656.1"/>
</dbReference>
<dbReference type="OrthoDB" id="264066at2759"/>